<dbReference type="SMART" id="SM00387">
    <property type="entry name" value="HATPase_c"/>
    <property type="match status" value="1"/>
</dbReference>
<evidence type="ECO:0000256" key="1">
    <source>
        <dbReference type="ARBA" id="ARBA00000085"/>
    </source>
</evidence>
<dbReference type="AlphaFoldDB" id="A0A4R3JQJ9"/>
<dbReference type="InterPro" id="IPR050980">
    <property type="entry name" value="2C_sensor_his_kinase"/>
</dbReference>
<dbReference type="InterPro" id="IPR011622">
    <property type="entry name" value="7TMR_DISM_rcpt_extracell_dom2"/>
</dbReference>
<dbReference type="InterPro" id="IPR005467">
    <property type="entry name" value="His_kinase_dom"/>
</dbReference>
<comment type="caution">
    <text evidence="13">The sequence shown here is derived from an EMBL/GenBank/DDBJ whole genome shotgun (WGS) entry which is preliminary data.</text>
</comment>
<dbReference type="EMBL" id="SLZU01000001">
    <property type="protein sequence ID" value="TCS67439.1"/>
    <property type="molecule type" value="Genomic_DNA"/>
</dbReference>
<evidence type="ECO:0000256" key="8">
    <source>
        <dbReference type="ARBA" id="ARBA00023012"/>
    </source>
</evidence>
<keyword evidence="8" id="KW-0902">Two-component regulatory system</keyword>
<evidence type="ECO:0000256" key="4">
    <source>
        <dbReference type="ARBA" id="ARBA00022475"/>
    </source>
</evidence>
<feature type="chain" id="PRO_5020558104" description="histidine kinase" evidence="11">
    <location>
        <begin position="24"/>
        <end position="662"/>
    </location>
</feature>
<feature type="domain" description="Histidine kinase" evidence="12">
    <location>
        <begin position="443"/>
        <end position="662"/>
    </location>
</feature>
<feature type="transmembrane region" description="Helical" evidence="10">
    <location>
        <begin position="310"/>
        <end position="330"/>
    </location>
</feature>
<dbReference type="SUPFAM" id="SSF47384">
    <property type="entry name" value="Homodimeric domain of signal transducing histidine kinase"/>
    <property type="match status" value="1"/>
</dbReference>
<keyword evidence="6" id="KW-0808">Transferase</keyword>
<evidence type="ECO:0000256" key="3">
    <source>
        <dbReference type="ARBA" id="ARBA00012438"/>
    </source>
</evidence>
<feature type="transmembrane region" description="Helical" evidence="10">
    <location>
        <begin position="372"/>
        <end position="389"/>
    </location>
</feature>
<dbReference type="SUPFAM" id="SSF55874">
    <property type="entry name" value="ATPase domain of HSP90 chaperone/DNA topoisomerase II/histidine kinase"/>
    <property type="match status" value="1"/>
</dbReference>
<keyword evidence="4" id="KW-1003">Cell membrane</keyword>
<comment type="subcellular location">
    <subcellularLocation>
        <location evidence="2">Cell membrane</location>
        <topology evidence="2">Multi-pass membrane protein</topology>
    </subcellularLocation>
</comment>
<accession>A0A4R3JQJ9</accession>
<dbReference type="RefSeq" id="WP_132241520.1">
    <property type="nucleotide sequence ID" value="NZ_SLZU01000001.1"/>
</dbReference>
<keyword evidence="9" id="KW-0843">Virulence</keyword>
<sequence length="662" mass="72912">MRKFVPLMGLIYLAFLSAATALAQPVVELHGPMEADQLQGYVAALRDPTRNLTLEDVKSAEAEAQWQRVDAPSADFGYTKDVIWLRVELKNEYPAVSEWRLHVRENFFQGFAVYLDSPEGTELLEELTPSSPFSDRDIAYPELVVPVPLSPGTAATVFIRYWSGGSSEVSLAIRTPESFALLAERKTAKNFIYYGMMLFLVLVSTAAFAGTRQFIFAAYASYAICGLLYIMHADGNTFRYLWPNAPLFNGYASVLLGSGIILFGGNFARHFLQTYLFHPVLEKTLLTMMGATLVAVAATLVVDTQVIKKLLVLMSLISMLLYFVCGLVVARTRFTEVRFYVLAWGGAVVSAGIMTARHWLGVEISEEVQFDSIRVVLVLDAALMGFAILDRFNQMKRNREEALQMSLSEARRNLSLSGRLQDLEQRYALAVELTRSKERKLADAVHDLRQPLHALRLNVRNLVRDGDAASADRRPADIEETFSYLEALVSRELASASGPGGVEVYLEDGSEVAREDENVRLDQVLDALRDMFAEEARSKGLDLRIVNSTALTSLPPLAVMRLATNLVSNAIKYTQSGKILVGLRNRPTGPRLEVHDTGAGLSESDLQTALGRNVRLDGAEMADGSGLGLSIVGGIVKDHKLDFGLLPRSDGTSLYVALPPAD</sequence>
<dbReference type="CDD" id="cd00082">
    <property type="entry name" value="HisKA"/>
    <property type="match status" value="1"/>
</dbReference>
<dbReference type="InterPro" id="IPR036097">
    <property type="entry name" value="HisK_dim/P_sf"/>
</dbReference>
<organism evidence="13 14">
    <name type="scientific">Primorskyibacter sedentarius</name>
    <dbReference type="NCBI Taxonomy" id="745311"/>
    <lineage>
        <taxon>Bacteria</taxon>
        <taxon>Pseudomonadati</taxon>
        <taxon>Pseudomonadota</taxon>
        <taxon>Alphaproteobacteria</taxon>
        <taxon>Rhodobacterales</taxon>
        <taxon>Roseobacteraceae</taxon>
        <taxon>Primorskyibacter</taxon>
    </lineage>
</organism>
<dbReference type="Gene3D" id="2.60.40.2380">
    <property type="match status" value="1"/>
</dbReference>
<keyword evidence="5" id="KW-0597">Phosphoprotein</keyword>
<reference evidence="13 14" key="1">
    <citation type="submission" date="2019-03" db="EMBL/GenBank/DDBJ databases">
        <title>Genomic Encyclopedia of Type Strains, Phase IV (KMG-IV): sequencing the most valuable type-strain genomes for metagenomic binning, comparative biology and taxonomic classification.</title>
        <authorList>
            <person name="Goeker M."/>
        </authorList>
    </citation>
    <scope>NUCLEOTIDE SEQUENCE [LARGE SCALE GENOMIC DNA]</scope>
    <source>
        <strain evidence="13 14">DSM 104836</strain>
    </source>
</reference>
<keyword evidence="14" id="KW-1185">Reference proteome</keyword>
<keyword evidence="10" id="KW-0472">Membrane</keyword>
<evidence type="ECO:0000256" key="7">
    <source>
        <dbReference type="ARBA" id="ARBA00022777"/>
    </source>
</evidence>
<evidence type="ECO:0000313" key="14">
    <source>
        <dbReference type="Proteomes" id="UP000295696"/>
    </source>
</evidence>
<evidence type="ECO:0000256" key="10">
    <source>
        <dbReference type="SAM" id="Phobius"/>
    </source>
</evidence>
<dbReference type="OrthoDB" id="9764438at2"/>
<keyword evidence="11" id="KW-0732">Signal</keyword>
<evidence type="ECO:0000256" key="11">
    <source>
        <dbReference type="SAM" id="SignalP"/>
    </source>
</evidence>
<dbReference type="InterPro" id="IPR004358">
    <property type="entry name" value="Sig_transdc_His_kin-like_C"/>
</dbReference>
<comment type="catalytic activity">
    <reaction evidence="1">
        <text>ATP + protein L-histidine = ADP + protein N-phospho-L-histidine.</text>
        <dbReference type="EC" id="2.7.13.3"/>
    </reaction>
</comment>
<feature type="transmembrane region" description="Helical" evidence="10">
    <location>
        <begin position="251"/>
        <end position="272"/>
    </location>
</feature>
<dbReference type="PROSITE" id="PS50109">
    <property type="entry name" value="HIS_KIN"/>
    <property type="match status" value="1"/>
</dbReference>
<keyword evidence="10" id="KW-0812">Transmembrane</keyword>
<keyword evidence="7 13" id="KW-0418">Kinase</keyword>
<feature type="transmembrane region" description="Helical" evidence="10">
    <location>
        <begin position="214"/>
        <end position="231"/>
    </location>
</feature>
<dbReference type="InterPro" id="IPR011623">
    <property type="entry name" value="7TMR_DISM_rcpt_extracell_dom1"/>
</dbReference>
<dbReference type="GO" id="GO:0000155">
    <property type="term" value="F:phosphorelay sensor kinase activity"/>
    <property type="evidence" value="ECO:0007669"/>
    <property type="project" value="InterPro"/>
</dbReference>
<dbReference type="Gene3D" id="3.30.565.10">
    <property type="entry name" value="Histidine kinase-like ATPase, C-terminal domain"/>
    <property type="match status" value="1"/>
</dbReference>
<feature type="signal peptide" evidence="11">
    <location>
        <begin position="1"/>
        <end position="23"/>
    </location>
</feature>
<evidence type="ECO:0000259" key="12">
    <source>
        <dbReference type="PROSITE" id="PS50109"/>
    </source>
</evidence>
<dbReference type="GO" id="GO:0005886">
    <property type="term" value="C:plasma membrane"/>
    <property type="evidence" value="ECO:0007669"/>
    <property type="project" value="UniProtKB-SubCell"/>
</dbReference>
<evidence type="ECO:0000256" key="5">
    <source>
        <dbReference type="ARBA" id="ARBA00022553"/>
    </source>
</evidence>
<feature type="transmembrane region" description="Helical" evidence="10">
    <location>
        <begin position="337"/>
        <end position="360"/>
    </location>
</feature>
<feature type="transmembrane region" description="Helical" evidence="10">
    <location>
        <begin position="191"/>
        <end position="209"/>
    </location>
</feature>
<dbReference type="EC" id="2.7.13.3" evidence="3"/>
<keyword evidence="10" id="KW-1133">Transmembrane helix</keyword>
<evidence type="ECO:0000256" key="6">
    <source>
        <dbReference type="ARBA" id="ARBA00022679"/>
    </source>
</evidence>
<dbReference type="Pfam" id="PF07695">
    <property type="entry name" value="7TMR-DISM_7TM"/>
    <property type="match status" value="1"/>
</dbReference>
<evidence type="ECO:0000313" key="13">
    <source>
        <dbReference type="EMBL" id="TCS67439.1"/>
    </source>
</evidence>
<name>A0A4R3JQJ9_9RHOB</name>
<dbReference type="Proteomes" id="UP000295696">
    <property type="component" value="Unassembled WGS sequence"/>
</dbReference>
<feature type="transmembrane region" description="Helical" evidence="10">
    <location>
        <begin position="284"/>
        <end position="304"/>
    </location>
</feature>
<dbReference type="PRINTS" id="PR00344">
    <property type="entry name" value="BCTRLSENSOR"/>
</dbReference>
<dbReference type="InterPro" id="IPR003661">
    <property type="entry name" value="HisK_dim/P_dom"/>
</dbReference>
<dbReference type="PANTHER" id="PTHR44936:SF9">
    <property type="entry name" value="SENSOR PROTEIN CREC"/>
    <property type="match status" value="1"/>
</dbReference>
<protein>
    <recommendedName>
        <fullName evidence="3">histidine kinase</fullName>
        <ecNumber evidence="3">2.7.13.3</ecNumber>
    </recommendedName>
</protein>
<evidence type="ECO:0000256" key="2">
    <source>
        <dbReference type="ARBA" id="ARBA00004651"/>
    </source>
</evidence>
<proteinExistence type="predicted"/>
<dbReference type="InterPro" id="IPR003594">
    <property type="entry name" value="HATPase_dom"/>
</dbReference>
<dbReference type="PANTHER" id="PTHR44936">
    <property type="entry name" value="SENSOR PROTEIN CREC"/>
    <property type="match status" value="1"/>
</dbReference>
<dbReference type="Pfam" id="PF02518">
    <property type="entry name" value="HATPase_c"/>
    <property type="match status" value="1"/>
</dbReference>
<evidence type="ECO:0000256" key="9">
    <source>
        <dbReference type="ARBA" id="ARBA00023026"/>
    </source>
</evidence>
<dbReference type="Pfam" id="PF07696">
    <property type="entry name" value="7TMR-DISMED2"/>
    <property type="match status" value="1"/>
</dbReference>
<dbReference type="InterPro" id="IPR036890">
    <property type="entry name" value="HATPase_C_sf"/>
</dbReference>
<gene>
    <name evidence="13" type="ORF">EDD52_101540</name>
</gene>